<dbReference type="VEuPathDB" id="VectorBase:AATE005128"/>
<name>A0A182ITF4_ANOAO</name>
<reference evidence="1" key="1">
    <citation type="submission" date="2022-08" db="UniProtKB">
        <authorList>
            <consortium name="EnsemblMetazoa"/>
        </authorList>
    </citation>
    <scope>IDENTIFICATION</scope>
    <source>
        <strain evidence="1">EBRO</strain>
    </source>
</reference>
<proteinExistence type="predicted"/>
<evidence type="ECO:0000313" key="1">
    <source>
        <dbReference type="EnsemblMetazoa" id="AATE005128-PA.1"/>
    </source>
</evidence>
<protein>
    <submittedName>
        <fullName evidence="1">Uncharacterized protein</fullName>
    </submittedName>
</protein>
<sequence length="102" mass="11374">MPPTMDLALAGMLKQVEALNAQMARLASELHEEHQEPQRNKSASEKQGMVEAAVHELQRLMIKPQLPEAAMAQGQCSVPTNACTEEVVSWRTVTTREKKSKY</sequence>
<dbReference type="EMBL" id="AXCP01007488">
    <property type="status" value="NOT_ANNOTATED_CDS"/>
    <property type="molecule type" value="Genomic_DNA"/>
</dbReference>
<dbReference type="AlphaFoldDB" id="A0A182ITF4"/>
<accession>A0A182ITF4</accession>
<dbReference type="EnsemblMetazoa" id="AATE005128-RA">
    <property type="protein sequence ID" value="AATE005128-PA.1"/>
    <property type="gene ID" value="AATE005128"/>
</dbReference>
<organism evidence="1">
    <name type="scientific">Anopheles atroparvus</name>
    <name type="common">European mosquito</name>
    <dbReference type="NCBI Taxonomy" id="41427"/>
    <lineage>
        <taxon>Eukaryota</taxon>
        <taxon>Metazoa</taxon>
        <taxon>Ecdysozoa</taxon>
        <taxon>Arthropoda</taxon>
        <taxon>Hexapoda</taxon>
        <taxon>Insecta</taxon>
        <taxon>Pterygota</taxon>
        <taxon>Neoptera</taxon>
        <taxon>Endopterygota</taxon>
        <taxon>Diptera</taxon>
        <taxon>Nematocera</taxon>
        <taxon>Culicoidea</taxon>
        <taxon>Culicidae</taxon>
        <taxon>Anophelinae</taxon>
        <taxon>Anopheles</taxon>
    </lineage>
</organism>